<dbReference type="InterPro" id="IPR006131">
    <property type="entry name" value="Asp_carbamoyltransf_Asp/Orn-bd"/>
</dbReference>
<evidence type="ECO:0000259" key="8">
    <source>
        <dbReference type="Pfam" id="PF02729"/>
    </source>
</evidence>
<keyword evidence="10" id="KW-1185">Reference proteome</keyword>
<feature type="domain" description="Aspartate/ornithine carbamoyltransferase Asp/Orn-binding" evidence="7">
    <location>
        <begin position="158"/>
        <end position="298"/>
    </location>
</feature>
<keyword evidence="3 6" id="KW-0808">Transferase</keyword>
<sequence>MRHFLTIADQHPDTIKHMLEVGIRLRDERQRGVANEPVLAGKTLAMLFQKPSLRTRVSFEQAMYELGGNAIVLGQNEVGLGTRESVGDVTRVLCGMVHGIAARVFKHEHLVEMSNSATAPIVNMLSDFSHPAQALADAMTIIDEFSPSPEVGGVDVSGKTVAFVGDGNNVARSLAAICKVLGMNFVLASPEGYELPDDGFIQLTRDPEEAVEGADVIYADTFVSMGEEGEKDEKLKAFEGFQINRPLVNKASEHAIVLHCLPAYRGIEITDQVMDGPRSRVFSQAHNRLHAQKGLLAVLLGGV</sequence>
<dbReference type="Proteomes" id="UP000541810">
    <property type="component" value="Unassembled WGS sequence"/>
</dbReference>
<dbReference type="InterPro" id="IPR002292">
    <property type="entry name" value="Orn/put_carbamltrans"/>
</dbReference>
<comment type="caution">
    <text evidence="9">The sequence shown here is derived from an EMBL/GenBank/DDBJ whole genome shotgun (WGS) entry which is preliminary data.</text>
</comment>
<dbReference type="PANTHER" id="PTHR45753:SF3">
    <property type="entry name" value="ORNITHINE TRANSCARBAMYLASE, MITOCHONDRIAL"/>
    <property type="match status" value="1"/>
</dbReference>
<dbReference type="Gene3D" id="3.40.50.1370">
    <property type="entry name" value="Aspartate/ornithine carbamoyltransferase"/>
    <property type="match status" value="2"/>
</dbReference>
<evidence type="ECO:0000259" key="7">
    <source>
        <dbReference type="Pfam" id="PF00185"/>
    </source>
</evidence>
<dbReference type="FunFam" id="3.40.50.1370:FF:000008">
    <property type="entry name" value="Ornithine carbamoyltransferase"/>
    <property type="match status" value="1"/>
</dbReference>
<evidence type="ECO:0000256" key="6">
    <source>
        <dbReference type="RuleBase" id="RU003634"/>
    </source>
</evidence>
<proteinExistence type="inferred from homology"/>
<evidence type="ECO:0000256" key="1">
    <source>
        <dbReference type="ARBA" id="ARBA00007805"/>
    </source>
</evidence>
<dbReference type="PRINTS" id="PR00102">
    <property type="entry name" value="OTCASE"/>
</dbReference>
<evidence type="ECO:0000256" key="4">
    <source>
        <dbReference type="ARBA" id="ARBA00048772"/>
    </source>
</evidence>
<organism evidence="9 10">
    <name type="scientific">Algisphaera agarilytica</name>
    <dbReference type="NCBI Taxonomy" id="1385975"/>
    <lineage>
        <taxon>Bacteria</taxon>
        <taxon>Pseudomonadati</taxon>
        <taxon>Planctomycetota</taxon>
        <taxon>Phycisphaerae</taxon>
        <taxon>Phycisphaerales</taxon>
        <taxon>Phycisphaeraceae</taxon>
        <taxon>Algisphaera</taxon>
    </lineage>
</organism>
<dbReference type="PANTHER" id="PTHR45753">
    <property type="entry name" value="ORNITHINE CARBAMOYLTRANSFERASE, MITOCHONDRIAL"/>
    <property type="match status" value="1"/>
</dbReference>
<accession>A0A7X0HB94</accession>
<comment type="catalytic activity">
    <reaction evidence="4">
        <text>carbamoyl phosphate + L-ornithine = L-citrulline + phosphate + H(+)</text>
        <dbReference type="Rhea" id="RHEA:19513"/>
        <dbReference type="ChEBI" id="CHEBI:15378"/>
        <dbReference type="ChEBI" id="CHEBI:43474"/>
        <dbReference type="ChEBI" id="CHEBI:46911"/>
        <dbReference type="ChEBI" id="CHEBI:57743"/>
        <dbReference type="ChEBI" id="CHEBI:58228"/>
        <dbReference type="EC" id="2.1.3.3"/>
    </reaction>
</comment>
<dbReference type="GO" id="GO:0004585">
    <property type="term" value="F:ornithine carbamoyltransferase activity"/>
    <property type="evidence" value="ECO:0007669"/>
    <property type="project" value="UniProtKB-UniRule"/>
</dbReference>
<dbReference type="EMBL" id="JACHGY010000001">
    <property type="protein sequence ID" value="MBB6431229.1"/>
    <property type="molecule type" value="Genomic_DNA"/>
</dbReference>
<dbReference type="AlphaFoldDB" id="A0A7X0HB94"/>
<evidence type="ECO:0000256" key="2">
    <source>
        <dbReference type="ARBA" id="ARBA00013007"/>
    </source>
</evidence>
<evidence type="ECO:0000313" key="9">
    <source>
        <dbReference type="EMBL" id="MBB6431229.1"/>
    </source>
</evidence>
<dbReference type="GO" id="GO:0042450">
    <property type="term" value="P:L-arginine biosynthetic process via ornithine"/>
    <property type="evidence" value="ECO:0007669"/>
    <property type="project" value="UniProtKB-UniRule"/>
</dbReference>
<dbReference type="InterPro" id="IPR006130">
    <property type="entry name" value="Asp/Orn_carbamoylTrfase"/>
</dbReference>
<dbReference type="InterPro" id="IPR006132">
    <property type="entry name" value="Asp/Orn_carbamoyltranf_P-bd"/>
</dbReference>
<protein>
    <recommendedName>
        <fullName evidence="2 5">Ornithine carbamoyltransferase</fullName>
        <ecNumber evidence="2 5">2.1.3.3</ecNumber>
    </recommendedName>
</protein>
<dbReference type="GO" id="GO:0019240">
    <property type="term" value="P:citrulline biosynthetic process"/>
    <property type="evidence" value="ECO:0007669"/>
    <property type="project" value="TreeGrafter"/>
</dbReference>
<dbReference type="SUPFAM" id="SSF53671">
    <property type="entry name" value="Aspartate/ornithine carbamoyltransferase"/>
    <property type="match status" value="1"/>
</dbReference>
<dbReference type="EC" id="2.1.3.3" evidence="2 5"/>
<reference evidence="9 10" key="1">
    <citation type="submission" date="2020-08" db="EMBL/GenBank/DDBJ databases">
        <title>Genomic Encyclopedia of Type Strains, Phase IV (KMG-IV): sequencing the most valuable type-strain genomes for metagenomic binning, comparative biology and taxonomic classification.</title>
        <authorList>
            <person name="Goeker M."/>
        </authorList>
    </citation>
    <scope>NUCLEOTIDE SEQUENCE [LARGE SCALE GENOMIC DNA]</scope>
    <source>
        <strain evidence="9 10">DSM 103725</strain>
    </source>
</reference>
<gene>
    <name evidence="9" type="ORF">HNQ40_003035</name>
</gene>
<dbReference type="NCBIfam" id="TIGR00658">
    <property type="entry name" value="orni_carb_tr"/>
    <property type="match status" value="1"/>
</dbReference>
<dbReference type="RefSeq" id="WP_184678713.1">
    <property type="nucleotide sequence ID" value="NZ_JACHGY010000001.1"/>
</dbReference>
<dbReference type="PRINTS" id="PR00100">
    <property type="entry name" value="AOTCASE"/>
</dbReference>
<comment type="similarity">
    <text evidence="1">Belongs to the aspartate/ornithine carbamoyltransferase superfamily. OTCase family.</text>
</comment>
<dbReference type="Pfam" id="PF02729">
    <property type="entry name" value="OTCace_N"/>
    <property type="match status" value="1"/>
</dbReference>
<evidence type="ECO:0000313" key="10">
    <source>
        <dbReference type="Proteomes" id="UP000541810"/>
    </source>
</evidence>
<evidence type="ECO:0000256" key="5">
    <source>
        <dbReference type="NCBIfam" id="TIGR00658"/>
    </source>
</evidence>
<evidence type="ECO:0000256" key="3">
    <source>
        <dbReference type="ARBA" id="ARBA00022679"/>
    </source>
</evidence>
<dbReference type="InterPro" id="IPR036901">
    <property type="entry name" value="Asp/Orn_carbamoylTrfase_sf"/>
</dbReference>
<feature type="domain" description="Aspartate/ornithine carbamoyltransferase carbamoyl-P binding" evidence="8">
    <location>
        <begin position="2"/>
        <end position="142"/>
    </location>
</feature>
<dbReference type="GO" id="GO:0016597">
    <property type="term" value="F:amino acid binding"/>
    <property type="evidence" value="ECO:0007669"/>
    <property type="project" value="InterPro"/>
</dbReference>
<dbReference type="Pfam" id="PF00185">
    <property type="entry name" value="OTCace"/>
    <property type="match status" value="1"/>
</dbReference>
<name>A0A7X0HB94_9BACT</name>
<dbReference type="NCBIfam" id="NF001986">
    <property type="entry name" value="PRK00779.1"/>
    <property type="match status" value="1"/>
</dbReference>